<evidence type="ECO:0000256" key="7">
    <source>
        <dbReference type="ARBA" id="ARBA00023291"/>
    </source>
</evidence>
<dbReference type="Pfam" id="PF13459">
    <property type="entry name" value="Fer4_15"/>
    <property type="match status" value="1"/>
</dbReference>
<dbReference type="Proteomes" id="UP000262882">
    <property type="component" value="Unassembled WGS sequence"/>
</dbReference>
<dbReference type="GO" id="GO:0046872">
    <property type="term" value="F:metal ion binding"/>
    <property type="evidence" value="ECO:0007669"/>
    <property type="project" value="UniProtKB-KW"/>
</dbReference>
<dbReference type="GO" id="GO:0051538">
    <property type="term" value="F:3 iron, 4 sulfur cluster binding"/>
    <property type="evidence" value="ECO:0007669"/>
    <property type="project" value="UniProtKB-KW"/>
</dbReference>
<dbReference type="PANTHER" id="PTHR36923:SF3">
    <property type="entry name" value="FERREDOXIN"/>
    <property type="match status" value="1"/>
</dbReference>
<name>A0A372GI31_9ACTN</name>
<dbReference type="Gene3D" id="3.30.70.20">
    <property type="match status" value="1"/>
</dbReference>
<keyword evidence="2" id="KW-0813">Transport</keyword>
<comment type="cofactor">
    <cofactor evidence="1">
        <name>[3Fe-4S] cluster</name>
        <dbReference type="ChEBI" id="CHEBI:21137"/>
    </cofactor>
</comment>
<keyword evidence="6" id="KW-0411">Iron-sulfur</keyword>
<dbReference type="EMBL" id="QVNQ01000004">
    <property type="protein sequence ID" value="RFS85030.1"/>
    <property type="molecule type" value="Genomic_DNA"/>
</dbReference>
<dbReference type="AlphaFoldDB" id="A0A372GI31"/>
<evidence type="ECO:0000313" key="9">
    <source>
        <dbReference type="Proteomes" id="UP000262882"/>
    </source>
</evidence>
<organism evidence="8 9">
    <name type="scientific">Actinomadura spongiicola</name>
    <dbReference type="NCBI Taxonomy" id="2303421"/>
    <lineage>
        <taxon>Bacteria</taxon>
        <taxon>Bacillati</taxon>
        <taxon>Actinomycetota</taxon>
        <taxon>Actinomycetes</taxon>
        <taxon>Streptosporangiales</taxon>
        <taxon>Thermomonosporaceae</taxon>
        <taxon>Actinomadura</taxon>
    </lineage>
</organism>
<dbReference type="PANTHER" id="PTHR36923">
    <property type="entry name" value="FERREDOXIN"/>
    <property type="match status" value="1"/>
</dbReference>
<proteinExistence type="predicted"/>
<keyword evidence="3" id="KW-0479">Metal-binding</keyword>
<accession>A0A372GI31</accession>
<evidence type="ECO:0000256" key="3">
    <source>
        <dbReference type="ARBA" id="ARBA00022723"/>
    </source>
</evidence>
<dbReference type="RefSeq" id="WP_117400370.1">
    <property type="nucleotide sequence ID" value="NZ_QVNQ01000004.1"/>
</dbReference>
<evidence type="ECO:0000256" key="4">
    <source>
        <dbReference type="ARBA" id="ARBA00022982"/>
    </source>
</evidence>
<evidence type="ECO:0000256" key="1">
    <source>
        <dbReference type="ARBA" id="ARBA00001927"/>
    </source>
</evidence>
<sequence length="69" mass="7594">MRVRVDPLVCEANAVCVGLAPEVFDLDDDDVLHVLLPDVPPQERDRVRHAVRSCPKAALSIESVDTDNT</sequence>
<keyword evidence="5" id="KW-0408">Iron</keyword>
<evidence type="ECO:0000313" key="8">
    <source>
        <dbReference type="EMBL" id="RFS85030.1"/>
    </source>
</evidence>
<evidence type="ECO:0000256" key="5">
    <source>
        <dbReference type="ARBA" id="ARBA00023004"/>
    </source>
</evidence>
<evidence type="ECO:0000256" key="2">
    <source>
        <dbReference type="ARBA" id="ARBA00022448"/>
    </source>
</evidence>
<keyword evidence="4" id="KW-0249">Electron transport</keyword>
<protein>
    <submittedName>
        <fullName evidence="8">Ferredoxin</fullName>
    </submittedName>
</protein>
<keyword evidence="7" id="KW-0003">3Fe-4S</keyword>
<dbReference type="InterPro" id="IPR051269">
    <property type="entry name" value="Fe-S_cluster_ET"/>
</dbReference>
<gene>
    <name evidence="8" type="ORF">D0T12_16235</name>
</gene>
<reference evidence="8 9" key="1">
    <citation type="submission" date="2018-08" db="EMBL/GenBank/DDBJ databases">
        <title>Actinomadura spongicola sp. nov., isolated from marine sponge Leucetta chagosensis.</title>
        <authorList>
            <person name="Li L."/>
            <person name="Lin H.W."/>
        </authorList>
    </citation>
    <scope>NUCLEOTIDE SEQUENCE [LARGE SCALE GENOMIC DNA]</scope>
    <source>
        <strain evidence="8 9">LHW52907</strain>
    </source>
</reference>
<keyword evidence="9" id="KW-1185">Reference proteome</keyword>
<comment type="caution">
    <text evidence="8">The sequence shown here is derived from an EMBL/GenBank/DDBJ whole genome shotgun (WGS) entry which is preliminary data.</text>
</comment>
<dbReference type="SUPFAM" id="SSF54862">
    <property type="entry name" value="4Fe-4S ferredoxins"/>
    <property type="match status" value="1"/>
</dbReference>
<evidence type="ECO:0000256" key="6">
    <source>
        <dbReference type="ARBA" id="ARBA00023014"/>
    </source>
</evidence>